<gene>
    <name evidence="4" type="ORF">POSPLADRAFT_1050797</name>
</gene>
<dbReference type="RefSeq" id="XP_024333071.1">
    <property type="nucleotide sequence ID" value="XM_024480066.1"/>
</dbReference>
<keyword evidence="5" id="KW-1185">Reference proteome</keyword>
<proteinExistence type="predicted"/>
<evidence type="ECO:0000256" key="1">
    <source>
        <dbReference type="SAM" id="Coils"/>
    </source>
</evidence>
<dbReference type="AlphaFoldDB" id="A0A1X6MIK9"/>
<keyword evidence="1" id="KW-0175">Coiled coil</keyword>
<dbReference type="Pfam" id="PF20411">
    <property type="entry name" value="DUF6697"/>
    <property type="match status" value="1"/>
</dbReference>
<dbReference type="Proteomes" id="UP000194127">
    <property type="component" value="Unassembled WGS sequence"/>
</dbReference>
<dbReference type="OrthoDB" id="3219211at2759"/>
<evidence type="ECO:0000313" key="5">
    <source>
        <dbReference type="Proteomes" id="UP000194127"/>
    </source>
</evidence>
<protein>
    <recommendedName>
        <fullName evidence="3">DUF6697 domain-containing protein</fullName>
    </recommendedName>
</protein>
<sequence>MFNDEGLGGMTARIRNKQQAAPDESGIGPWSEELEHLVSGAQCRTRESELAMEMRLEGLRLQEALCARDAVAKHFTTACISIREKTAAIERLQYEKGDLEKQLKLLNGRQATFHAPNTTTQIAEDKRKLVTEVAKLAEILRGMQDEIAKVGKAHIPGSARGHRTPLLETENACQTSKPDWEVSVHRILSLIHDSHSLGALRDATNDGPSLLSPMSPSPAMTWSPRTPQAELATEFHRLTIEDSTRADHTAHAGGPDAMEKIRARNATLAALPLPSETPPDVLRPIFIPSPFTFQDFLGTTTVESTTSWCPEREEHGYFLTPMYKCHTNPRVTTAHQWTAADIDTKLDKPTECFYNKDGKWYYAGVYKAFWLAQLSTQEWDALSTETAQALIKETLAGRKNTSAQNVYETGQLYAAGALKVGCIGLQCIGFNEGLYVMVMEQAGKCGQTGRWRVGTSCGGHSPGATWTTMTMPLSPNIGSAIATSGARMESKLDHVVDDRSRKQQKAWEEHEPLH</sequence>
<reference evidence="4 5" key="1">
    <citation type="submission" date="2017-04" db="EMBL/GenBank/DDBJ databases">
        <title>Genome Sequence of the Model Brown-Rot Fungus Postia placenta SB12.</title>
        <authorList>
            <consortium name="DOE Joint Genome Institute"/>
            <person name="Gaskell J."/>
            <person name="Kersten P."/>
            <person name="Larrondo L.F."/>
            <person name="Canessa P."/>
            <person name="Martinez D."/>
            <person name="Hibbett D."/>
            <person name="Schmoll M."/>
            <person name="Kubicek C.P."/>
            <person name="Martinez A.T."/>
            <person name="Yadav J."/>
            <person name="Master E."/>
            <person name="Magnuson J.K."/>
            <person name="James T."/>
            <person name="Yaver D."/>
            <person name="Berka R."/>
            <person name="Labutti K."/>
            <person name="Lipzen A."/>
            <person name="Aerts A."/>
            <person name="Barry K."/>
            <person name="Henrissat B."/>
            <person name="Blanchette R."/>
            <person name="Grigoriev I."/>
            <person name="Cullen D."/>
        </authorList>
    </citation>
    <scope>NUCLEOTIDE SEQUENCE [LARGE SCALE GENOMIC DNA]</scope>
    <source>
        <strain evidence="4 5">MAD-698-R-SB12</strain>
    </source>
</reference>
<name>A0A1X6MIK9_9APHY</name>
<dbReference type="EMBL" id="KZ110614">
    <property type="protein sequence ID" value="OSX56277.1"/>
    <property type="molecule type" value="Genomic_DNA"/>
</dbReference>
<evidence type="ECO:0000259" key="3">
    <source>
        <dbReference type="Pfam" id="PF20411"/>
    </source>
</evidence>
<feature type="region of interest" description="Disordered" evidence="2">
    <location>
        <begin position="489"/>
        <end position="514"/>
    </location>
</feature>
<dbReference type="GeneID" id="36325016"/>
<evidence type="ECO:0000313" key="4">
    <source>
        <dbReference type="EMBL" id="OSX56277.1"/>
    </source>
</evidence>
<accession>A0A1X6MIK9</accession>
<feature type="coiled-coil region" evidence="1">
    <location>
        <begin position="82"/>
        <end position="109"/>
    </location>
</feature>
<dbReference type="InterPro" id="IPR046520">
    <property type="entry name" value="DUF6697"/>
</dbReference>
<feature type="domain" description="DUF6697" evidence="3">
    <location>
        <begin position="308"/>
        <end position="440"/>
    </location>
</feature>
<organism evidence="4 5">
    <name type="scientific">Postia placenta MAD-698-R-SB12</name>
    <dbReference type="NCBI Taxonomy" id="670580"/>
    <lineage>
        <taxon>Eukaryota</taxon>
        <taxon>Fungi</taxon>
        <taxon>Dikarya</taxon>
        <taxon>Basidiomycota</taxon>
        <taxon>Agaricomycotina</taxon>
        <taxon>Agaricomycetes</taxon>
        <taxon>Polyporales</taxon>
        <taxon>Adustoporiaceae</taxon>
        <taxon>Rhodonia</taxon>
    </lineage>
</organism>
<evidence type="ECO:0000256" key="2">
    <source>
        <dbReference type="SAM" id="MobiDB-lite"/>
    </source>
</evidence>